<dbReference type="EMBL" id="SLWR01000024">
    <property type="protein sequence ID" value="TCO37324.1"/>
    <property type="molecule type" value="Genomic_DNA"/>
</dbReference>
<organism evidence="1 2">
    <name type="scientific">Kribbella antiqua</name>
    <dbReference type="NCBI Taxonomy" id="2512217"/>
    <lineage>
        <taxon>Bacteria</taxon>
        <taxon>Bacillati</taxon>
        <taxon>Actinomycetota</taxon>
        <taxon>Actinomycetes</taxon>
        <taxon>Propionibacteriales</taxon>
        <taxon>Kribbellaceae</taxon>
        <taxon>Kribbella</taxon>
    </lineage>
</organism>
<keyword evidence="2" id="KW-1185">Reference proteome</keyword>
<protein>
    <submittedName>
        <fullName evidence="1">Uncharacterized protein</fullName>
    </submittedName>
</protein>
<proteinExistence type="predicted"/>
<name>A0A4R2I094_9ACTN</name>
<gene>
    <name evidence="1" type="ORF">EV646_1242</name>
</gene>
<reference evidence="1 2" key="1">
    <citation type="journal article" date="2015" name="Stand. Genomic Sci.">
        <title>Genomic Encyclopedia of Bacterial and Archaeal Type Strains, Phase III: the genomes of soil and plant-associated and newly described type strains.</title>
        <authorList>
            <person name="Whitman W.B."/>
            <person name="Woyke T."/>
            <person name="Klenk H.P."/>
            <person name="Zhou Y."/>
            <person name="Lilburn T.G."/>
            <person name="Beck B.J."/>
            <person name="De Vos P."/>
            <person name="Vandamme P."/>
            <person name="Eisen J.A."/>
            <person name="Garrity G."/>
            <person name="Hugenholtz P."/>
            <person name="Kyrpides N.C."/>
        </authorList>
    </citation>
    <scope>NUCLEOTIDE SEQUENCE [LARGE SCALE GENOMIC DNA]</scope>
    <source>
        <strain evidence="1 2">VKM Ac-2541</strain>
    </source>
</reference>
<dbReference type="Proteomes" id="UP000295573">
    <property type="component" value="Unassembled WGS sequence"/>
</dbReference>
<accession>A0A4R2I094</accession>
<evidence type="ECO:0000313" key="2">
    <source>
        <dbReference type="Proteomes" id="UP000295573"/>
    </source>
</evidence>
<comment type="caution">
    <text evidence="1">The sequence shown here is derived from an EMBL/GenBank/DDBJ whole genome shotgun (WGS) entry which is preliminary data.</text>
</comment>
<dbReference type="AlphaFoldDB" id="A0A4R2I094"/>
<evidence type="ECO:0000313" key="1">
    <source>
        <dbReference type="EMBL" id="TCO37324.1"/>
    </source>
</evidence>
<sequence>MSGLHLSYRVGVLLTSDNIREEFLRTFPQAAAALEADDGADPAGRVDWVFRHDVMPHAIGDPAALRDVFAWIERLLQSSDSMIEYWTAVRLLGRTLDWPEWVPLVEEHAGPLLATAMSR</sequence>